<evidence type="ECO:0000256" key="11">
    <source>
        <dbReference type="ARBA" id="ARBA00059074"/>
    </source>
</evidence>
<evidence type="ECO:0000256" key="1">
    <source>
        <dbReference type="ARBA" id="ARBA00004651"/>
    </source>
</evidence>
<feature type="transmembrane region" description="Helical" evidence="13">
    <location>
        <begin position="319"/>
        <end position="336"/>
    </location>
</feature>
<dbReference type="CDD" id="cd18579">
    <property type="entry name" value="ABC_6TM_ABCC_D1"/>
    <property type="match status" value="1"/>
</dbReference>
<evidence type="ECO:0000256" key="13">
    <source>
        <dbReference type="SAM" id="Phobius"/>
    </source>
</evidence>
<comment type="function">
    <text evidence="11">ABC-type transporter; part of the gene cluster that mediates the biosynthesis of the phomopsins, a group of hexapeptide mycotoxins which infects lupins and causes lupinosis disease in livestock.</text>
</comment>
<organism evidence="16 17">
    <name type="scientific">Podospora australis</name>
    <dbReference type="NCBI Taxonomy" id="1536484"/>
    <lineage>
        <taxon>Eukaryota</taxon>
        <taxon>Fungi</taxon>
        <taxon>Dikarya</taxon>
        <taxon>Ascomycota</taxon>
        <taxon>Pezizomycotina</taxon>
        <taxon>Sordariomycetes</taxon>
        <taxon>Sordariomycetidae</taxon>
        <taxon>Sordariales</taxon>
        <taxon>Podosporaceae</taxon>
        <taxon>Podospora</taxon>
    </lineage>
</organism>
<dbReference type="CDD" id="cd03250">
    <property type="entry name" value="ABCC_MRP_domain1"/>
    <property type="match status" value="1"/>
</dbReference>
<feature type="transmembrane region" description="Helical" evidence="13">
    <location>
        <begin position="414"/>
        <end position="439"/>
    </location>
</feature>
<feature type="transmembrane region" description="Helical" evidence="13">
    <location>
        <begin position="69"/>
        <end position="91"/>
    </location>
</feature>
<reference evidence="16" key="1">
    <citation type="journal article" date="2023" name="Mol. Phylogenet. Evol.">
        <title>Genome-scale phylogeny and comparative genomics of the fungal order Sordariales.</title>
        <authorList>
            <person name="Hensen N."/>
            <person name="Bonometti L."/>
            <person name="Westerberg I."/>
            <person name="Brannstrom I.O."/>
            <person name="Guillou S."/>
            <person name="Cros-Aarteil S."/>
            <person name="Calhoun S."/>
            <person name="Haridas S."/>
            <person name="Kuo A."/>
            <person name="Mondo S."/>
            <person name="Pangilinan J."/>
            <person name="Riley R."/>
            <person name="LaButti K."/>
            <person name="Andreopoulos B."/>
            <person name="Lipzen A."/>
            <person name="Chen C."/>
            <person name="Yan M."/>
            <person name="Daum C."/>
            <person name="Ng V."/>
            <person name="Clum A."/>
            <person name="Steindorff A."/>
            <person name="Ohm R.A."/>
            <person name="Martin F."/>
            <person name="Silar P."/>
            <person name="Natvig D.O."/>
            <person name="Lalanne C."/>
            <person name="Gautier V."/>
            <person name="Ament-Velasquez S.L."/>
            <person name="Kruys A."/>
            <person name="Hutchinson M.I."/>
            <person name="Powell A.J."/>
            <person name="Barry K."/>
            <person name="Miller A.N."/>
            <person name="Grigoriev I.V."/>
            <person name="Debuchy R."/>
            <person name="Gladieux P."/>
            <person name="Hiltunen Thoren M."/>
            <person name="Johannesson H."/>
        </authorList>
    </citation>
    <scope>NUCLEOTIDE SEQUENCE</scope>
    <source>
        <strain evidence="16">PSN309</strain>
    </source>
</reference>
<dbReference type="CDD" id="cd03244">
    <property type="entry name" value="ABCC_MRP_domain2"/>
    <property type="match status" value="1"/>
</dbReference>
<gene>
    <name evidence="16" type="ORF">QBC35DRAFT_58637</name>
</gene>
<evidence type="ECO:0000256" key="9">
    <source>
        <dbReference type="ARBA" id="ARBA00023136"/>
    </source>
</evidence>
<dbReference type="PANTHER" id="PTHR24223">
    <property type="entry name" value="ATP-BINDING CASSETTE SUB-FAMILY C"/>
    <property type="match status" value="1"/>
</dbReference>
<keyword evidence="3" id="KW-0813">Transport</keyword>
<dbReference type="SUPFAM" id="SSF90123">
    <property type="entry name" value="ABC transporter transmembrane region"/>
    <property type="match status" value="2"/>
</dbReference>
<keyword evidence="4" id="KW-1003">Cell membrane</keyword>
<dbReference type="SUPFAM" id="SSF52540">
    <property type="entry name" value="P-loop containing nucleoside triphosphate hydrolases"/>
    <property type="match status" value="2"/>
</dbReference>
<dbReference type="GO" id="GO:0005886">
    <property type="term" value="C:plasma membrane"/>
    <property type="evidence" value="ECO:0007669"/>
    <property type="project" value="UniProtKB-SubCell"/>
</dbReference>
<dbReference type="FunFam" id="3.40.50.300:FF:001854">
    <property type="entry name" value="ABC multidrug transporter (Eurofung)"/>
    <property type="match status" value="1"/>
</dbReference>
<feature type="transmembrane region" description="Helical" evidence="13">
    <location>
        <begin position="541"/>
        <end position="564"/>
    </location>
</feature>
<dbReference type="InterPro" id="IPR017871">
    <property type="entry name" value="ABC_transporter-like_CS"/>
</dbReference>
<dbReference type="Pfam" id="PF00664">
    <property type="entry name" value="ABC_membrane"/>
    <property type="match status" value="2"/>
</dbReference>
<accession>A0AAN6WQ94</accession>
<dbReference type="InterPro" id="IPR003593">
    <property type="entry name" value="AAA+_ATPase"/>
</dbReference>
<evidence type="ECO:0000313" key="17">
    <source>
        <dbReference type="Proteomes" id="UP001302126"/>
    </source>
</evidence>
<dbReference type="CDD" id="cd18580">
    <property type="entry name" value="ABC_6TM_ABCC_D2"/>
    <property type="match status" value="1"/>
</dbReference>
<name>A0AAN6WQ94_9PEZI</name>
<keyword evidence="7" id="KW-0067">ATP-binding</keyword>
<evidence type="ECO:0000259" key="14">
    <source>
        <dbReference type="PROSITE" id="PS50893"/>
    </source>
</evidence>
<dbReference type="FunFam" id="3.40.50.300:FF:000838">
    <property type="entry name" value="ABC multidrug transporter (Eurofung)"/>
    <property type="match status" value="1"/>
</dbReference>
<feature type="transmembrane region" description="Helical" evidence="13">
    <location>
        <begin position="966"/>
        <end position="988"/>
    </location>
</feature>
<feature type="transmembrane region" description="Helical" evidence="13">
    <location>
        <begin position="35"/>
        <end position="57"/>
    </location>
</feature>
<dbReference type="SMART" id="SM00382">
    <property type="entry name" value="AAA"/>
    <property type="match status" value="2"/>
</dbReference>
<dbReference type="InterPro" id="IPR003439">
    <property type="entry name" value="ABC_transporter-like_ATP-bd"/>
</dbReference>
<feature type="compositionally biased region" description="Low complexity" evidence="12">
    <location>
        <begin position="866"/>
        <end position="881"/>
    </location>
</feature>
<evidence type="ECO:0000256" key="5">
    <source>
        <dbReference type="ARBA" id="ARBA00022692"/>
    </source>
</evidence>
<dbReference type="InterPro" id="IPR011527">
    <property type="entry name" value="ABC1_TM_dom"/>
</dbReference>
<dbReference type="InterPro" id="IPR044726">
    <property type="entry name" value="ABCC_6TM_D2"/>
</dbReference>
<dbReference type="FunFam" id="1.20.1560.10:FF:000066">
    <property type="entry name" value="ABC multidrug transporter (Eurofung)"/>
    <property type="match status" value="1"/>
</dbReference>
<dbReference type="InterPro" id="IPR036640">
    <property type="entry name" value="ABC1_TM_sf"/>
</dbReference>
<dbReference type="EMBL" id="MU864490">
    <property type="protein sequence ID" value="KAK4184412.1"/>
    <property type="molecule type" value="Genomic_DNA"/>
</dbReference>
<dbReference type="Proteomes" id="UP001302126">
    <property type="component" value="Unassembled WGS sequence"/>
</dbReference>
<feature type="transmembrane region" description="Helical" evidence="13">
    <location>
        <begin position="1149"/>
        <end position="1172"/>
    </location>
</feature>
<evidence type="ECO:0008006" key="18">
    <source>
        <dbReference type="Google" id="ProtNLM"/>
    </source>
</evidence>
<comment type="subcellular location">
    <subcellularLocation>
        <location evidence="1">Cell membrane</location>
        <topology evidence="1">Multi-pass membrane protein</topology>
    </subcellularLocation>
</comment>
<proteinExistence type="inferred from homology"/>
<dbReference type="InterPro" id="IPR050173">
    <property type="entry name" value="ABC_transporter_C-like"/>
</dbReference>
<dbReference type="PROSITE" id="PS50929">
    <property type="entry name" value="ABC_TM1F"/>
    <property type="match status" value="2"/>
</dbReference>
<feature type="domain" description="ABC transmembrane type-1" evidence="15">
    <location>
        <begin position="927"/>
        <end position="1207"/>
    </location>
</feature>
<comment type="similarity">
    <text evidence="2">Belongs to the ABC transporter superfamily. ABCC family. Conjugate transporter (TC 3.A.1.208) subfamily.</text>
</comment>
<feature type="transmembrane region" description="Helical" evidence="13">
    <location>
        <begin position="925"/>
        <end position="946"/>
    </location>
</feature>
<feature type="region of interest" description="Disordered" evidence="12">
    <location>
        <begin position="858"/>
        <end position="881"/>
    </location>
</feature>
<dbReference type="Gene3D" id="1.20.1560.10">
    <property type="entry name" value="ABC transporter type 1, transmembrane domain"/>
    <property type="match status" value="2"/>
</dbReference>
<feature type="transmembrane region" description="Helical" evidence="13">
    <location>
        <begin position="166"/>
        <end position="187"/>
    </location>
</feature>
<dbReference type="Pfam" id="PF24357">
    <property type="entry name" value="TMD0_ABC"/>
    <property type="match status" value="1"/>
</dbReference>
<feature type="domain" description="ABC transporter" evidence="14">
    <location>
        <begin position="1244"/>
        <end position="1475"/>
    </location>
</feature>
<keyword evidence="5 13" id="KW-0812">Transmembrane</keyword>
<evidence type="ECO:0000313" key="16">
    <source>
        <dbReference type="EMBL" id="KAK4184412.1"/>
    </source>
</evidence>
<dbReference type="PANTHER" id="PTHR24223:SF269">
    <property type="entry name" value="ABC MULTIDRUG TRANSPORTER (EUROFUNG)-RELATED"/>
    <property type="match status" value="1"/>
</dbReference>
<evidence type="ECO:0000256" key="3">
    <source>
        <dbReference type="ARBA" id="ARBA00022448"/>
    </source>
</evidence>
<reference evidence="16" key="2">
    <citation type="submission" date="2023-05" db="EMBL/GenBank/DDBJ databases">
        <authorList>
            <consortium name="Lawrence Berkeley National Laboratory"/>
            <person name="Steindorff A."/>
            <person name="Hensen N."/>
            <person name="Bonometti L."/>
            <person name="Westerberg I."/>
            <person name="Brannstrom I.O."/>
            <person name="Guillou S."/>
            <person name="Cros-Aarteil S."/>
            <person name="Calhoun S."/>
            <person name="Haridas S."/>
            <person name="Kuo A."/>
            <person name="Mondo S."/>
            <person name="Pangilinan J."/>
            <person name="Riley R."/>
            <person name="Labutti K."/>
            <person name="Andreopoulos B."/>
            <person name="Lipzen A."/>
            <person name="Chen C."/>
            <person name="Yanf M."/>
            <person name="Daum C."/>
            <person name="Ng V."/>
            <person name="Clum A."/>
            <person name="Ohm R."/>
            <person name="Martin F."/>
            <person name="Silar P."/>
            <person name="Natvig D."/>
            <person name="Lalanne C."/>
            <person name="Gautier V."/>
            <person name="Ament-Velasquez S.L."/>
            <person name="Kruys A."/>
            <person name="Hutchinson M.I."/>
            <person name="Powell A.J."/>
            <person name="Barry K."/>
            <person name="Miller A.N."/>
            <person name="Grigoriev I.V."/>
            <person name="Debuchy R."/>
            <person name="Gladieux P."/>
            <person name="Thoren M.H."/>
            <person name="Johannesson H."/>
        </authorList>
    </citation>
    <scope>NUCLEOTIDE SEQUENCE</scope>
    <source>
        <strain evidence="16">PSN309</strain>
    </source>
</reference>
<dbReference type="GO" id="GO:0140359">
    <property type="term" value="F:ABC-type transporter activity"/>
    <property type="evidence" value="ECO:0007669"/>
    <property type="project" value="InterPro"/>
</dbReference>
<dbReference type="GO" id="GO:0016887">
    <property type="term" value="F:ATP hydrolysis activity"/>
    <property type="evidence" value="ECO:0007669"/>
    <property type="project" value="InterPro"/>
</dbReference>
<evidence type="ECO:0000256" key="8">
    <source>
        <dbReference type="ARBA" id="ARBA00022989"/>
    </source>
</evidence>
<dbReference type="InterPro" id="IPR056227">
    <property type="entry name" value="TMD0_ABC"/>
</dbReference>
<dbReference type="PROSITE" id="PS00211">
    <property type="entry name" value="ABC_TRANSPORTER_1"/>
    <property type="match status" value="2"/>
</dbReference>
<comment type="caution">
    <text evidence="16">The sequence shown here is derived from an EMBL/GenBank/DDBJ whole genome shotgun (WGS) entry which is preliminary data.</text>
</comment>
<evidence type="ECO:0000256" key="6">
    <source>
        <dbReference type="ARBA" id="ARBA00022741"/>
    </source>
</evidence>
<dbReference type="Pfam" id="PF00005">
    <property type="entry name" value="ABC_tran"/>
    <property type="match status" value="2"/>
</dbReference>
<keyword evidence="6" id="KW-0547">Nucleotide-binding</keyword>
<dbReference type="PROSITE" id="PS50893">
    <property type="entry name" value="ABC_TRANSPORTER_2"/>
    <property type="match status" value="2"/>
</dbReference>
<feature type="transmembrane region" description="Helical" evidence="13">
    <location>
        <begin position="103"/>
        <end position="122"/>
    </location>
</feature>
<sequence length="1497" mass="164760">MSQFSECANLDDSFGPHAGECRGGFDFTLLFEETILTLLPLGLVLLATPLRIWFLWVRAKKVTDAARPLAVFKLTAWILLGALQLASVILWSTLPSTYRTSASLAAAILSLITTVALSLLSYTEHTRAVRPSSLLSAFLFTTLLFEIARARTLWLLSESDSNQNQFIAYAFTASVAVKAIILVAEAVQKRHLLRSKYRAYPPEATSSLYSRYFFAWLNPLFLRGFKRVLYVDQDLYTLDKHLKADYCHERVNTSWLSATKESPHSLLKAALRAAKWPILQGFLPRACLSALMFCQPFLINHAIRLSQEPVTDESTQRGYGLVGAYIFVYVGIAITMGQYQHRTYRAITMLRGGLISIIYRKTATLSLKEIDPAASMTLMSADMERIVQGWQTMHEIWANAAEVAIAIYLLEEQLGVACVVPVVVSILSLLGSIFAMNFIMSRQAMWLEAIEKRISATSAMLSSMKGVKMCGLKDTLLHNMQKLRVDELRISKRFRRLIIWNMLFAYATQVLAPVLTFAIFSVRARDTGDRTLDTARVFTSLSLFALLSEPLASLVMALAAFVGAMGSLTRMQKFLQSGEREDERITNPSTSSLEISEKADSQDAITVHKASFGWDSSKAPLLKDITMAVPRGKFTLVVGPVGCGKSTLLHVLLGEIPSSSGTIRLGSTSIAYCAQNPWHMNGTIREAILGVSEFDRQWYERVVSACALQRDFRQLPLGDQSRIGSGGIALSGGQSQRIALARAIYARREIVILDDALSGLDMNTENHVFHSLLGEQGILREMKSAVLLVSSSAKRLPYSDHIICIDPTGKISAQGSFADLNEAGGYVSSFSLSRADWNHDFSLEKDAELAVALGAKSGTKKDYHDSSPSISGSSRRSSSNDDANDIFAAAAAAAVTAESKANDMSRSTGDAKIYLYYVKSVGWKAALLFVVAITGFVFCLTFPNVWVQWWAAANETEPNSRLGYWLGIYGMLGGLALVCLFVSCWQMIITMVPRTGERFHLALLKTVLSAPMSFFVNTDSGETLNRFSQDLQLIDMELPIAALNTFTTFIMCIAQMALIGVGSIYAAISFPVVLLALFLVQKFYLRTSRQLRLMDIETKAPLYSLFEESLSGLSTIRAFGWQKDLEKRNHKLLDHSQRPFYLLFAAQRWLTLILDLIVAAVALMLMLLVVQLRGTVSAGGVGLALLNVIQFSQTVKLLVTFWTLLETQIGSVSRIRSFTETANSEDKPGEDNEAPPSWPQSGGIEFDNVAAAYRDNDLVLNGVSLSIKPGEKIAVCGRTGSGKTSLIMSLFRMIELKGGAIRVDGVDISTLPRQTVRQRIVGVPQHPFLLKGSVRLNADPLGGATDEAILSALSCVKILDAITKNGGNLDTDIDEINLSVGQKQLFCLARAILRPGNILVLDEATSSIDAKTEEVMQRLIRKKFSNHTILAVAHRLETIMDFDKVIVLEGGRIVEIGNPYELLEVPQSVFGRLYSASQAEEMEAEVDVLGGPLKSVS</sequence>
<evidence type="ECO:0000256" key="12">
    <source>
        <dbReference type="SAM" id="MobiDB-lite"/>
    </source>
</evidence>
<evidence type="ECO:0000256" key="2">
    <source>
        <dbReference type="ARBA" id="ARBA00009726"/>
    </source>
</evidence>
<keyword evidence="10" id="KW-0325">Glycoprotein</keyword>
<keyword evidence="9 13" id="KW-0472">Membrane</keyword>
<evidence type="ECO:0000256" key="7">
    <source>
        <dbReference type="ARBA" id="ARBA00022840"/>
    </source>
</evidence>
<dbReference type="GO" id="GO:0005524">
    <property type="term" value="F:ATP binding"/>
    <property type="evidence" value="ECO:0007669"/>
    <property type="project" value="UniProtKB-KW"/>
</dbReference>
<feature type="domain" description="ABC transporter" evidence="14">
    <location>
        <begin position="607"/>
        <end position="833"/>
    </location>
</feature>
<evidence type="ECO:0000259" key="15">
    <source>
        <dbReference type="PROSITE" id="PS50929"/>
    </source>
</evidence>
<protein>
    <recommendedName>
        <fullName evidence="18">ABC transporter</fullName>
    </recommendedName>
</protein>
<dbReference type="InterPro" id="IPR027417">
    <property type="entry name" value="P-loop_NTPase"/>
</dbReference>
<evidence type="ECO:0000256" key="4">
    <source>
        <dbReference type="ARBA" id="ARBA00022475"/>
    </source>
</evidence>
<feature type="transmembrane region" description="Helical" evidence="13">
    <location>
        <begin position="1064"/>
        <end position="1085"/>
    </location>
</feature>
<dbReference type="InterPro" id="IPR044746">
    <property type="entry name" value="ABCC_6TM_D1"/>
</dbReference>
<evidence type="ECO:0000256" key="10">
    <source>
        <dbReference type="ARBA" id="ARBA00023180"/>
    </source>
</evidence>
<feature type="transmembrane region" description="Helical" evidence="13">
    <location>
        <begin position="1184"/>
        <end position="1205"/>
    </location>
</feature>
<dbReference type="FunFam" id="1.20.1560.10:FF:000055">
    <property type="entry name" value="ABC multidrug transporter (Eurofung)"/>
    <property type="match status" value="1"/>
</dbReference>
<feature type="transmembrane region" description="Helical" evidence="13">
    <location>
        <begin position="134"/>
        <end position="154"/>
    </location>
</feature>
<feature type="region of interest" description="Disordered" evidence="12">
    <location>
        <begin position="1220"/>
        <end position="1239"/>
    </location>
</feature>
<keyword evidence="8 13" id="KW-1133">Transmembrane helix</keyword>
<feature type="transmembrane region" description="Helical" evidence="13">
    <location>
        <begin position="498"/>
        <end position="521"/>
    </location>
</feature>
<dbReference type="Gene3D" id="3.40.50.300">
    <property type="entry name" value="P-loop containing nucleotide triphosphate hydrolases"/>
    <property type="match status" value="2"/>
</dbReference>
<feature type="domain" description="ABC transmembrane type-1" evidence="15">
    <location>
        <begin position="286"/>
        <end position="563"/>
    </location>
</feature>
<keyword evidence="17" id="KW-1185">Reference proteome</keyword>